<sequence>MEEEDQKTKHVCKLCNKRYPSGKSLGGHMRSHMIGNSAEAAERKKISSLNGGRSSKKDSGFEGGGHSAYGLRENPKKTWRLANSRSGSQQENVCKECGKVFQSLKALCGHMACHSEKERLSSNLEDHSWTNASQKPVMDRRKRSKRTNFNRTLAVYPSPSVSDTKQEQQELAICLMMLSRDSGHWGGLNSLVYSSDNNSVVLEAKSSSIDMRICRGEDMNCVSDGDEIVETKKLGDGKSKSAVLDSEAGPFENSDSGYFMNGAQRVESDVSVDGVFRNVESLELKLEDGSGFDVFGAESGKGLKRLKCMKAGLGKDLKRPKCVKTELGKGLLKQEGYDRVNRASVEYDLSKRAKNDSYSEENVRKRSKYQCLTCNKTFHSHQALGGHRANHKRVEGCNSSNYESIENSIETDTCPGPTPHKKLARFGSGKTPIAQDLSGKAEKKIGSRKSNGHMCPICFKVFRSGQALGGHKKSHFVGVCEDENSRTLVIKQEPLEIPGLIDLNLPAPIEEEANEHVGFMIS</sequence>
<organism evidence="4 5">
    <name type="scientific">Vitis vinifera</name>
    <name type="common">Grape</name>
    <dbReference type="NCBI Taxonomy" id="29760"/>
    <lineage>
        <taxon>Eukaryota</taxon>
        <taxon>Viridiplantae</taxon>
        <taxon>Streptophyta</taxon>
        <taxon>Embryophyta</taxon>
        <taxon>Tracheophyta</taxon>
        <taxon>Spermatophyta</taxon>
        <taxon>Magnoliopsida</taxon>
        <taxon>eudicotyledons</taxon>
        <taxon>Gunneridae</taxon>
        <taxon>Pentapetalae</taxon>
        <taxon>rosids</taxon>
        <taxon>Vitales</taxon>
        <taxon>Vitaceae</taxon>
        <taxon>Viteae</taxon>
        <taxon>Vitis</taxon>
    </lineage>
</organism>
<dbReference type="SMART" id="SM00355">
    <property type="entry name" value="ZnF_C2H2"/>
    <property type="match status" value="4"/>
</dbReference>
<feature type="domain" description="C2H2-type" evidence="3">
    <location>
        <begin position="10"/>
        <end position="32"/>
    </location>
</feature>
<dbReference type="EMBL" id="QGNW01000069">
    <property type="protein sequence ID" value="RVX02589.1"/>
    <property type="molecule type" value="Genomic_DNA"/>
</dbReference>
<evidence type="ECO:0000256" key="2">
    <source>
        <dbReference type="SAM" id="MobiDB-lite"/>
    </source>
</evidence>
<comment type="caution">
    <text evidence="4">The sequence shown here is derived from an EMBL/GenBank/DDBJ whole genome shotgun (WGS) entry which is preliminary data.</text>
</comment>
<gene>
    <name evidence="4" type="primary">ZAT4_5</name>
    <name evidence="4" type="ORF">CK203_016471</name>
</gene>
<dbReference type="PANTHER" id="PTHR46869:SF1">
    <property type="entry name" value="C2H2-LIKE ZINC FINGER PROTEIN"/>
    <property type="match status" value="1"/>
</dbReference>
<keyword evidence="1" id="KW-0862">Zinc</keyword>
<dbReference type="PROSITE" id="PS50157">
    <property type="entry name" value="ZINC_FINGER_C2H2_2"/>
    <property type="match status" value="4"/>
</dbReference>
<feature type="region of interest" description="Disordered" evidence="2">
    <location>
        <begin position="23"/>
        <end position="77"/>
    </location>
</feature>
<evidence type="ECO:0000256" key="1">
    <source>
        <dbReference type="PROSITE-ProRule" id="PRU00042"/>
    </source>
</evidence>
<keyword evidence="1" id="KW-0863">Zinc-finger</keyword>
<feature type="domain" description="C2H2-type" evidence="3">
    <location>
        <begin position="453"/>
        <end position="475"/>
    </location>
</feature>
<evidence type="ECO:0000313" key="4">
    <source>
        <dbReference type="EMBL" id="RVX02589.1"/>
    </source>
</evidence>
<dbReference type="AlphaFoldDB" id="A0A438J0V3"/>
<dbReference type="InterPro" id="IPR036236">
    <property type="entry name" value="Znf_C2H2_sf"/>
</dbReference>
<dbReference type="PANTHER" id="PTHR46869">
    <property type="entry name" value="C2H2-LIKE ZINC FINGER PROTEIN"/>
    <property type="match status" value="1"/>
</dbReference>
<name>A0A438J0V3_VITVI</name>
<protein>
    <submittedName>
        <fullName evidence="4">Zinc finger protein ZAT4</fullName>
    </submittedName>
</protein>
<dbReference type="InterPro" id="IPR013087">
    <property type="entry name" value="Znf_C2H2_type"/>
</dbReference>
<evidence type="ECO:0000259" key="3">
    <source>
        <dbReference type="PROSITE" id="PS50157"/>
    </source>
</evidence>
<dbReference type="Pfam" id="PF13912">
    <property type="entry name" value="zf-C2H2_6"/>
    <property type="match status" value="4"/>
</dbReference>
<proteinExistence type="predicted"/>
<dbReference type="Gene3D" id="3.30.160.60">
    <property type="entry name" value="Classic Zinc Finger"/>
    <property type="match status" value="2"/>
</dbReference>
<dbReference type="PROSITE" id="PS00028">
    <property type="entry name" value="ZINC_FINGER_C2H2_1"/>
    <property type="match status" value="4"/>
</dbReference>
<accession>A0A438J0V3</accession>
<dbReference type="GO" id="GO:0008270">
    <property type="term" value="F:zinc ion binding"/>
    <property type="evidence" value="ECO:0007669"/>
    <property type="project" value="UniProtKB-KW"/>
</dbReference>
<keyword evidence="1" id="KW-0479">Metal-binding</keyword>
<dbReference type="SUPFAM" id="SSF57667">
    <property type="entry name" value="beta-beta-alpha zinc fingers"/>
    <property type="match status" value="2"/>
</dbReference>
<evidence type="ECO:0000313" key="5">
    <source>
        <dbReference type="Proteomes" id="UP000288805"/>
    </source>
</evidence>
<reference evidence="4 5" key="1">
    <citation type="journal article" date="2018" name="PLoS Genet.">
        <title>Population sequencing reveals clonal diversity and ancestral inbreeding in the grapevine cultivar Chardonnay.</title>
        <authorList>
            <person name="Roach M.J."/>
            <person name="Johnson D.L."/>
            <person name="Bohlmann J."/>
            <person name="van Vuuren H.J."/>
            <person name="Jones S.J."/>
            <person name="Pretorius I.S."/>
            <person name="Schmidt S.A."/>
            <person name="Borneman A.R."/>
        </authorList>
    </citation>
    <scope>NUCLEOTIDE SEQUENCE [LARGE SCALE GENOMIC DNA]</scope>
    <source>
        <strain evidence="5">cv. Chardonnay</strain>
        <tissue evidence="4">Leaf</tissue>
    </source>
</reference>
<dbReference type="Proteomes" id="UP000288805">
    <property type="component" value="Unassembled WGS sequence"/>
</dbReference>
<feature type="domain" description="C2H2-type" evidence="3">
    <location>
        <begin position="92"/>
        <end position="119"/>
    </location>
</feature>
<feature type="domain" description="C2H2-type" evidence="3">
    <location>
        <begin position="369"/>
        <end position="396"/>
    </location>
</feature>